<organism evidence="2 3">
    <name type="scientific">Eragrostis curvula</name>
    <name type="common">weeping love grass</name>
    <dbReference type="NCBI Taxonomy" id="38414"/>
    <lineage>
        <taxon>Eukaryota</taxon>
        <taxon>Viridiplantae</taxon>
        <taxon>Streptophyta</taxon>
        <taxon>Embryophyta</taxon>
        <taxon>Tracheophyta</taxon>
        <taxon>Spermatophyta</taxon>
        <taxon>Magnoliopsida</taxon>
        <taxon>Liliopsida</taxon>
        <taxon>Poales</taxon>
        <taxon>Poaceae</taxon>
        <taxon>PACMAD clade</taxon>
        <taxon>Chloridoideae</taxon>
        <taxon>Eragrostideae</taxon>
        <taxon>Eragrostidinae</taxon>
        <taxon>Eragrostis</taxon>
    </lineage>
</organism>
<protein>
    <submittedName>
        <fullName evidence="2">Uncharacterized protein</fullName>
    </submittedName>
</protein>
<dbReference type="Proteomes" id="UP000324897">
    <property type="component" value="Chromosome 1"/>
</dbReference>
<feature type="region of interest" description="Disordered" evidence="1">
    <location>
        <begin position="1"/>
        <end position="112"/>
    </location>
</feature>
<feature type="compositionally biased region" description="Basic and acidic residues" evidence="1">
    <location>
        <begin position="75"/>
        <end position="84"/>
    </location>
</feature>
<gene>
    <name evidence="2" type="ORF">EJB05_24272</name>
</gene>
<sequence length="394" mass="42338">MEEEGSTCEKWGTRSPQAALSSQGPQPRRDPAPSAQEARPHRRAAPSSVEARPRRNSAPPAQEQRRLGEAAISDEGPRRRREDALPAQDPAADAQWWMESPASSPSSPGRAGCTGRCVAVPSEGDAVLKKRRLLQASRRAPVEGGERKEQRGQWWKKVEIGVDFVPDSQGGTDDDLVFVSASDASQIGDGSVAVKGKVMVKLLPKARVSFNVSERVSPLYRHWEIMNKYYGGIDRLHMLDGSRDVDDSQETMDEQLLLEDDSQAVDDDVLLDDQLLVEDDSQAVEDHELLDDQLLIEDDSQAVDDDELLLIHDDSQLTRSGSMFKSSKFGPAPSSPCAAPPSPDSSGAPSASCTGELLRSKNPGPSGVEEAPSPGGVQGPPSPCAAVGMASSSR</sequence>
<dbReference type="EMBL" id="RWGY01000011">
    <property type="protein sequence ID" value="TVU32541.1"/>
    <property type="molecule type" value="Genomic_DNA"/>
</dbReference>
<reference evidence="2 3" key="1">
    <citation type="journal article" date="2019" name="Sci. Rep.">
        <title>A high-quality genome of Eragrostis curvula grass provides insights into Poaceae evolution and supports new strategies to enhance forage quality.</title>
        <authorList>
            <person name="Carballo J."/>
            <person name="Santos B.A.C.M."/>
            <person name="Zappacosta D."/>
            <person name="Garbus I."/>
            <person name="Selva J.P."/>
            <person name="Gallo C.A."/>
            <person name="Diaz A."/>
            <person name="Albertini E."/>
            <person name="Caccamo M."/>
            <person name="Echenique V."/>
        </authorList>
    </citation>
    <scope>NUCLEOTIDE SEQUENCE [LARGE SCALE GENOMIC DNA]</scope>
    <source>
        <strain evidence="3">cv. Victoria</strain>
        <tissue evidence="2">Leaf</tissue>
    </source>
</reference>
<feature type="compositionally biased region" description="Polar residues" evidence="1">
    <location>
        <begin position="14"/>
        <end position="25"/>
    </location>
</feature>
<comment type="caution">
    <text evidence="2">The sequence shown here is derived from an EMBL/GenBank/DDBJ whole genome shotgun (WGS) entry which is preliminary data.</text>
</comment>
<evidence type="ECO:0000313" key="3">
    <source>
        <dbReference type="Proteomes" id="UP000324897"/>
    </source>
</evidence>
<keyword evidence="3" id="KW-1185">Reference proteome</keyword>
<evidence type="ECO:0000256" key="1">
    <source>
        <dbReference type="SAM" id="MobiDB-lite"/>
    </source>
</evidence>
<dbReference type="Gramene" id="TVU32541">
    <property type="protein sequence ID" value="TVU32541"/>
    <property type="gene ID" value="EJB05_24272"/>
</dbReference>
<feature type="region of interest" description="Disordered" evidence="1">
    <location>
        <begin position="320"/>
        <end position="394"/>
    </location>
</feature>
<feature type="compositionally biased region" description="Low complexity" evidence="1">
    <location>
        <begin position="86"/>
        <end position="108"/>
    </location>
</feature>
<evidence type="ECO:0000313" key="2">
    <source>
        <dbReference type="EMBL" id="TVU32541.1"/>
    </source>
</evidence>
<dbReference type="AlphaFoldDB" id="A0A5J9VAN3"/>
<name>A0A5J9VAN3_9POAL</name>
<proteinExistence type="predicted"/>
<accession>A0A5J9VAN3</accession>
<feature type="non-terminal residue" evidence="2">
    <location>
        <position position="1"/>
    </location>
</feature>